<evidence type="ECO:0000313" key="2">
    <source>
        <dbReference type="EMBL" id="NOU59635.1"/>
    </source>
</evidence>
<keyword evidence="1" id="KW-0732">Signal</keyword>
<evidence type="ECO:0000256" key="1">
    <source>
        <dbReference type="SAM" id="SignalP"/>
    </source>
</evidence>
<reference evidence="2 3" key="1">
    <citation type="submission" date="2018-12" db="EMBL/GenBank/DDBJ databases">
        <title>Marinifilum JC070 sp. nov., a marine bacterium isolated from Yongle Blue Hole in the South China Sea.</title>
        <authorList>
            <person name="Fu T."/>
        </authorList>
    </citation>
    <scope>NUCLEOTIDE SEQUENCE [LARGE SCALE GENOMIC DNA]</scope>
    <source>
        <strain evidence="2 3">JC070</strain>
    </source>
</reference>
<comment type="caution">
    <text evidence="2">The sequence shown here is derived from an EMBL/GenBank/DDBJ whole genome shotgun (WGS) entry which is preliminary data.</text>
</comment>
<sequence length="207" mass="24372">MQFKVYCLFIGLFFFCHASLFAQDKKPNLSETSKFIRNAEFIKCDYDFTKMTAFKSGEWYIEFYPAYISNLKTGTSLTAIKFESEYSAWGATGYEYGIYHSGYLDMDEVKDFIVFLEAYVLPNDKKAVDVGSGVEYTFYSKELEIEFIREKRKSEGINSVASMVQNLNFKSYDRPYEDRYYTFSRKLRKLPELIEMLKSTVKRVEEN</sequence>
<dbReference type="Proteomes" id="UP000732105">
    <property type="component" value="Unassembled WGS sequence"/>
</dbReference>
<evidence type="ECO:0008006" key="4">
    <source>
        <dbReference type="Google" id="ProtNLM"/>
    </source>
</evidence>
<protein>
    <recommendedName>
        <fullName evidence="4">DUF4468 domain-containing protein</fullName>
    </recommendedName>
</protein>
<keyword evidence="3" id="KW-1185">Reference proteome</keyword>
<dbReference type="RefSeq" id="WP_171594911.1">
    <property type="nucleotide sequence ID" value="NZ_RZNH01000009.1"/>
</dbReference>
<organism evidence="2 3">
    <name type="scientific">Marinifilum caeruleilacunae</name>
    <dbReference type="NCBI Taxonomy" id="2499076"/>
    <lineage>
        <taxon>Bacteria</taxon>
        <taxon>Pseudomonadati</taxon>
        <taxon>Bacteroidota</taxon>
        <taxon>Bacteroidia</taxon>
        <taxon>Marinilabiliales</taxon>
        <taxon>Marinifilaceae</taxon>
    </lineage>
</organism>
<gene>
    <name evidence="2" type="ORF">ELS83_07370</name>
</gene>
<evidence type="ECO:0000313" key="3">
    <source>
        <dbReference type="Proteomes" id="UP000732105"/>
    </source>
</evidence>
<proteinExistence type="predicted"/>
<feature type="chain" id="PRO_5046836334" description="DUF4468 domain-containing protein" evidence="1">
    <location>
        <begin position="23"/>
        <end position="207"/>
    </location>
</feature>
<feature type="signal peptide" evidence="1">
    <location>
        <begin position="1"/>
        <end position="22"/>
    </location>
</feature>
<dbReference type="EMBL" id="RZNH01000009">
    <property type="protein sequence ID" value="NOU59635.1"/>
    <property type="molecule type" value="Genomic_DNA"/>
</dbReference>
<name>A0ABX1WU48_9BACT</name>
<accession>A0ABX1WU48</accession>